<dbReference type="OrthoDB" id="10424587at2759"/>
<sequence length="225" mass="25694">MEFNSYLQGGDKCPDSKQLFESIQKFIVQENYAELRVRGLKLVLKDDSSQAQYVEAEFLCESEQGLLNLCKFLEFVNNSHKILFVKIHISGDKHVKHSNTYIYLPEQLGSDIQVLGDGTTAVAKLFFNGVFSILTDFKFTDFKTEPFSLMILVDSLIGNPNLLYIELSRDFIDDETAAAIIQRLYGNPRLQKINLDGNPISTGLFKEQYIRPYFSTRKDLKILLG</sequence>
<evidence type="ECO:0000313" key="2">
    <source>
        <dbReference type="Proteomes" id="UP000039865"/>
    </source>
</evidence>
<dbReference type="Gene3D" id="3.80.10.10">
    <property type="entry name" value="Ribonuclease Inhibitor"/>
    <property type="match status" value="1"/>
</dbReference>
<gene>
    <name evidence="1" type="primary">Contig11698.g12510</name>
    <name evidence="1" type="ORF">STYLEM_5256</name>
</gene>
<dbReference type="InParanoid" id="A0A078A1Z3"/>
<dbReference type="AlphaFoldDB" id="A0A078A1Z3"/>
<dbReference type="EMBL" id="CCKQ01005100">
    <property type="protein sequence ID" value="CDW76256.1"/>
    <property type="molecule type" value="Genomic_DNA"/>
</dbReference>
<dbReference type="InterPro" id="IPR032675">
    <property type="entry name" value="LRR_dom_sf"/>
</dbReference>
<name>A0A078A1Z3_STYLE</name>
<organism evidence="1 2">
    <name type="scientific">Stylonychia lemnae</name>
    <name type="common">Ciliate</name>
    <dbReference type="NCBI Taxonomy" id="5949"/>
    <lineage>
        <taxon>Eukaryota</taxon>
        <taxon>Sar</taxon>
        <taxon>Alveolata</taxon>
        <taxon>Ciliophora</taxon>
        <taxon>Intramacronucleata</taxon>
        <taxon>Spirotrichea</taxon>
        <taxon>Stichotrichia</taxon>
        <taxon>Sporadotrichida</taxon>
        <taxon>Oxytrichidae</taxon>
        <taxon>Stylonychinae</taxon>
        <taxon>Stylonychia</taxon>
    </lineage>
</organism>
<dbReference type="SUPFAM" id="SSF52047">
    <property type="entry name" value="RNI-like"/>
    <property type="match status" value="1"/>
</dbReference>
<protein>
    <submittedName>
        <fullName evidence="1">Uncharacterized protein</fullName>
    </submittedName>
</protein>
<accession>A0A078A1Z3</accession>
<keyword evidence="2" id="KW-1185">Reference proteome</keyword>
<proteinExistence type="predicted"/>
<dbReference type="Proteomes" id="UP000039865">
    <property type="component" value="Unassembled WGS sequence"/>
</dbReference>
<reference evidence="1 2" key="1">
    <citation type="submission" date="2014-06" db="EMBL/GenBank/DDBJ databases">
        <authorList>
            <person name="Swart Estienne"/>
        </authorList>
    </citation>
    <scope>NUCLEOTIDE SEQUENCE [LARGE SCALE GENOMIC DNA]</scope>
    <source>
        <strain evidence="1 2">130c</strain>
    </source>
</reference>
<evidence type="ECO:0000313" key="1">
    <source>
        <dbReference type="EMBL" id="CDW76256.1"/>
    </source>
</evidence>